<protein>
    <submittedName>
        <fullName evidence="1">Uncharacterized protein</fullName>
    </submittedName>
</protein>
<name>A0AAD8EGN5_DIPPU</name>
<organism evidence="1 2">
    <name type="scientific">Diploptera punctata</name>
    <name type="common">Pacific beetle cockroach</name>
    <dbReference type="NCBI Taxonomy" id="6984"/>
    <lineage>
        <taxon>Eukaryota</taxon>
        <taxon>Metazoa</taxon>
        <taxon>Ecdysozoa</taxon>
        <taxon>Arthropoda</taxon>
        <taxon>Hexapoda</taxon>
        <taxon>Insecta</taxon>
        <taxon>Pterygota</taxon>
        <taxon>Neoptera</taxon>
        <taxon>Polyneoptera</taxon>
        <taxon>Dictyoptera</taxon>
        <taxon>Blattodea</taxon>
        <taxon>Blaberoidea</taxon>
        <taxon>Blaberidae</taxon>
        <taxon>Diplopterinae</taxon>
        <taxon>Diploptera</taxon>
    </lineage>
</organism>
<proteinExistence type="predicted"/>
<dbReference type="AlphaFoldDB" id="A0AAD8EGN5"/>
<reference evidence="1" key="1">
    <citation type="journal article" date="2023" name="IScience">
        <title>Live-bearing cockroach genome reveals convergent evolutionary mechanisms linked to viviparity in insects and beyond.</title>
        <authorList>
            <person name="Fouks B."/>
            <person name="Harrison M.C."/>
            <person name="Mikhailova A.A."/>
            <person name="Marchal E."/>
            <person name="English S."/>
            <person name="Carruthers M."/>
            <person name="Jennings E.C."/>
            <person name="Chiamaka E.L."/>
            <person name="Frigard R.A."/>
            <person name="Pippel M."/>
            <person name="Attardo G.M."/>
            <person name="Benoit J.B."/>
            <person name="Bornberg-Bauer E."/>
            <person name="Tobe S.S."/>
        </authorList>
    </citation>
    <scope>NUCLEOTIDE SEQUENCE</scope>
    <source>
        <strain evidence="1">Stay&amp;Tobe</strain>
    </source>
</reference>
<feature type="non-terminal residue" evidence="1">
    <location>
        <position position="392"/>
    </location>
</feature>
<sequence>LVNNMNNCCISNITSELSNQHPINSTNHFLQMLATLSNEKVKTGKFCNTNVNIRLFVSINLQLEGNESLRKCSILVVFFGKSIVLRFFYFFETEHQKRIARGKSTVDSDGNNADSFIHTLFQQMDNNTDTVFEIRFCTRTCLPVSNLRPSRRNPASPLSNEDQGNRLRISDLKQTYQTYGISIRSQLGYFSIPNSQFCRSIQSPGGRRINLLKITLLIGTWNVQSVRNNIYIYIYIYRLCVVLQVDRPITSASNHQTTITECIRIMLFARLSTFHFLVSPHVQKYHENCSFGFYQSPAFPTHFFHRVGNFLMPSSFSGPNKWVASPNCTPPPTSPPNRNLYSVERLHNSPRCFCIRANARPSRRISYSSIYSINTLDKLRADPFRFERCIHM</sequence>
<reference evidence="1" key="2">
    <citation type="submission" date="2023-05" db="EMBL/GenBank/DDBJ databases">
        <authorList>
            <person name="Fouks B."/>
        </authorList>
    </citation>
    <scope>NUCLEOTIDE SEQUENCE</scope>
    <source>
        <strain evidence="1">Stay&amp;Tobe</strain>
        <tissue evidence="1">Testes</tissue>
    </source>
</reference>
<comment type="caution">
    <text evidence="1">The sequence shown here is derived from an EMBL/GenBank/DDBJ whole genome shotgun (WGS) entry which is preliminary data.</text>
</comment>
<evidence type="ECO:0000313" key="1">
    <source>
        <dbReference type="EMBL" id="KAJ9589885.1"/>
    </source>
</evidence>
<evidence type="ECO:0000313" key="2">
    <source>
        <dbReference type="Proteomes" id="UP001233999"/>
    </source>
</evidence>
<dbReference type="Proteomes" id="UP001233999">
    <property type="component" value="Unassembled WGS sequence"/>
</dbReference>
<accession>A0AAD8EGN5</accession>
<feature type="non-terminal residue" evidence="1">
    <location>
        <position position="1"/>
    </location>
</feature>
<dbReference type="EMBL" id="JASPKZ010004588">
    <property type="protein sequence ID" value="KAJ9589885.1"/>
    <property type="molecule type" value="Genomic_DNA"/>
</dbReference>
<gene>
    <name evidence="1" type="ORF">L9F63_016984</name>
</gene>
<keyword evidence="2" id="KW-1185">Reference proteome</keyword>